<organism evidence="9 10">
    <name type="scientific">Alligator mississippiensis</name>
    <name type="common">American alligator</name>
    <dbReference type="NCBI Taxonomy" id="8496"/>
    <lineage>
        <taxon>Eukaryota</taxon>
        <taxon>Metazoa</taxon>
        <taxon>Chordata</taxon>
        <taxon>Craniata</taxon>
        <taxon>Vertebrata</taxon>
        <taxon>Euteleostomi</taxon>
        <taxon>Archelosauria</taxon>
        <taxon>Archosauria</taxon>
        <taxon>Crocodylia</taxon>
        <taxon>Alligatoridae</taxon>
        <taxon>Alligatorinae</taxon>
        <taxon>Alligator</taxon>
    </lineage>
</organism>
<dbReference type="Proteomes" id="UP000050525">
    <property type="component" value="Unassembled WGS sequence"/>
</dbReference>
<evidence type="ECO:0000259" key="8">
    <source>
        <dbReference type="PROSITE" id="PS50835"/>
    </source>
</evidence>
<dbReference type="InterPro" id="IPR003599">
    <property type="entry name" value="Ig_sub"/>
</dbReference>
<name>A0A151MUL9_ALLMI</name>
<comment type="subcellular location">
    <subcellularLocation>
        <location evidence="1">Membrane</location>
    </subcellularLocation>
</comment>
<dbReference type="CDD" id="cd05713">
    <property type="entry name" value="IgV_MOG_like"/>
    <property type="match status" value="1"/>
</dbReference>
<evidence type="ECO:0000256" key="1">
    <source>
        <dbReference type="ARBA" id="ARBA00004370"/>
    </source>
</evidence>
<accession>A0A151MUL9</accession>
<dbReference type="GO" id="GO:0050852">
    <property type="term" value="P:T cell receptor signaling pathway"/>
    <property type="evidence" value="ECO:0007669"/>
    <property type="project" value="TreeGrafter"/>
</dbReference>
<dbReference type="GO" id="GO:0009897">
    <property type="term" value="C:external side of plasma membrane"/>
    <property type="evidence" value="ECO:0007669"/>
    <property type="project" value="TreeGrafter"/>
</dbReference>
<protein>
    <submittedName>
        <fullName evidence="9">Butyrophilin subfamily 1 member A1-like</fullName>
    </submittedName>
</protein>
<dbReference type="PROSITE" id="PS50835">
    <property type="entry name" value="IG_LIKE"/>
    <property type="match status" value="2"/>
</dbReference>
<keyword evidence="5" id="KW-1015">Disulfide bond</keyword>
<dbReference type="SUPFAM" id="SSF48726">
    <property type="entry name" value="Immunoglobulin"/>
    <property type="match status" value="2"/>
</dbReference>
<gene>
    <name evidence="9" type="ORF">Y1Q_0010914</name>
</gene>
<dbReference type="SMART" id="SM00409">
    <property type="entry name" value="IG"/>
    <property type="match status" value="1"/>
</dbReference>
<dbReference type="InterPro" id="IPR053896">
    <property type="entry name" value="BTN3A2-like_Ig-C"/>
</dbReference>
<dbReference type="InterPro" id="IPR013783">
    <property type="entry name" value="Ig-like_fold"/>
</dbReference>
<feature type="domain" description="Ig-like" evidence="8">
    <location>
        <begin position="49"/>
        <end position="148"/>
    </location>
</feature>
<dbReference type="PANTHER" id="PTHR24100:SF149">
    <property type="entry name" value="BG-LIKE ANTIGEN 1-RELATED"/>
    <property type="match status" value="1"/>
</dbReference>
<proteinExistence type="predicted"/>
<dbReference type="EMBL" id="AKHW03004973">
    <property type="protein sequence ID" value="KYO28223.1"/>
    <property type="molecule type" value="Genomic_DNA"/>
</dbReference>
<dbReference type="InterPro" id="IPR007110">
    <property type="entry name" value="Ig-like_dom"/>
</dbReference>
<dbReference type="PANTHER" id="PTHR24100">
    <property type="entry name" value="BUTYROPHILIN"/>
    <property type="match status" value="1"/>
</dbReference>
<dbReference type="Pfam" id="PF07686">
    <property type="entry name" value="V-set"/>
    <property type="match status" value="1"/>
</dbReference>
<dbReference type="Pfam" id="PF22705">
    <property type="entry name" value="C2-set_3"/>
    <property type="match status" value="1"/>
</dbReference>
<dbReference type="SMART" id="SM00406">
    <property type="entry name" value="IGv"/>
    <property type="match status" value="1"/>
</dbReference>
<evidence type="ECO:0000256" key="6">
    <source>
        <dbReference type="ARBA" id="ARBA00023319"/>
    </source>
</evidence>
<evidence type="ECO:0000256" key="3">
    <source>
        <dbReference type="ARBA" id="ARBA00022989"/>
    </source>
</evidence>
<dbReference type="InterPro" id="IPR050504">
    <property type="entry name" value="IgSF_BTN/MOG"/>
</dbReference>
<keyword evidence="2 7" id="KW-0812">Transmembrane</keyword>
<keyword evidence="4 7" id="KW-0472">Membrane</keyword>
<keyword evidence="3 7" id="KW-1133">Transmembrane helix</keyword>
<dbReference type="InterPro" id="IPR036179">
    <property type="entry name" value="Ig-like_dom_sf"/>
</dbReference>
<dbReference type="GO" id="GO:0001817">
    <property type="term" value="P:regulation of cytokine production"/>
    <property type="evidence" value="ECO:0007669"/>
    <property type="project" value="TreeGrafter"/>
</dbReference>
<reference evidence="9 10" key="1">
    <citation type="journal article" date="2012" name="Genome Biol.">
        <title>Sequencing three crocodilian genomes to illuminate the evolution of archosaurs and amniotes.</title>
        <authorList>
            <person name="St John J.A."/>
            <person name="Braun E.L."/>
            <person name="Isberg S.R."/>
            <person name="Miles L.G."/>
            <person name="Chong A.Y."/>
            <person name="Gongora J."/>
            <person name="Dalzell P."/>
            <person name="Moran C."/>
            <person name="Bed'hom B."/>
            <person name="Abzhanov A."/>
            <person name="Burgess S.C."/>
            <person name="Cooksey A.M."/>
            <person name="Castoe T.A."/>
            <person name="Crawford N.G."/>
            <person name="Densmore L.D."/>
            <person name="Drew J.C."/>
            <person name="Edwards S.V."/>
            <person name="Faircloth B.C."/>
            <person name="Fujita M.K."/>
            <person name="Greenwold M.J."/>
            <person name="Hoffmann F.G."/>
            <person name="Howard J.M."/>
            <person name="Iguchi T."/>
            <person name="Janes D.E."/>
            <person name="Khan S.Y."/>
            <person name="Kohno S."/>
            <person name="de Koning A.J."/>
            <person name="Lance S.L."/>
            <person name="McCarthy F.M."/>
            <person name="McCormack J.E."/>
            <person name="Merchant M.E."/>
            <person name="Peterson D.G."/>
            <person name="Pollock D.D."/>
            <person name="Pourmand N."/>
            <person name="Raney B.J."/>
            <person name="Roessler K.A."/>
            <person name="Sanford J.R."/>
            <person name="Sawyer R.H."/>
            <person name="Schmidt C.J."/>
            <person name="Triplett E.W."/>
            <person name="Tuberville T.D."/>
            <person name="Venegas-Anaya M."/>
            <person name="Howard J.T."/>
            <person name="Jarvis E.D."/>
            <person name="Guillette L.J.Jr."/>
            <person name="Glenn T.C."/>
            <person name="Green R.E."/>
            <person name="Ray D.A."/>
        </authorList>
    </citation>
    <scope>NUCLEOTIDE SEQUENCE [LARGE SCALE GENOMIC DNA]</scope>
    <source>
        <strain evidence="9">KSC_2009_1</strain>
    </source>
</reference>
<dbReference type="GO" id="GO:0005102">
    <property type="term" value="F:signaling receptor binding"/>
    <property type="evidence" value="ECO:0007669"/>
    <property type="project" value="TreeGrafter"/>
</dbReference>
<dbReference type="Gene3D" id="2.60.40.10">
    <property type="entry name" value="Immunoglobulins"/>
    <property type="match status" value="2"/>
</dbReference>
<evidence type="ECO:0000256" key="4">
    <source>
        <dbReference type="ARBA" id="ARBA00023136"/>
    </source>
</evidence>
<dbReference type="AlphaFoldDB" id="A0A151MUL9"/>
<dbReference type="FunFam" id="2.60.40.10:FF:000088">
    <property type="entry name" value="Butyrophilin subfamily 1 member A1"/>
    <property type="match status" value="1"/>
</dbReference>
<comment type="caution">
    <text evidence="9">The sequence shown here is derived from an EMBL/GenBank/DDBJ whole genome shotgun (WGS) entry which is preliminary data.</text>
</comment>
<feature type="domain" description="Ig-like" evidence="8">
    <location>
        <begin position="154"/>
        <end position="242"/>
    </location>
</feature>
<dbReference type="InterPro" id="IPR013106">
    <property type="entry name" value="Ig_V-set"/>
</dbReference>
<feature type="transmembrane region" description="Helical" evidence="7">
    <location>
        <begin position="252"/>
        <end position="274"/>
    </location>
</feature>
<keyword evidence="10" id="KW-1185">Reference proteome</keyword>
<feature type="transmembrane region" description="Helical" evidence="7">
    <location>
        <begin position="7"/>
        <end position="26"/>
    </location>
</feature>
<evidence type="ECO:0000313" key="10">
    <source>
        <dbReference type="Proteomes" id="UP000050525"/>
    </source>
</evidence>
<evidence type="ECO:0000256" key="5">
    <source>
        <dbReference type="ARBA" id="ARBA00023157"/>
    </source>
</evidence>
<dbReference type="FunFam" id="2.60.40.10:FF:000183">
    <property type="entry name" value="Myelin-oligodendrocyte glycoprotein"/>
    <property type="match status" value="1"/>
</dbReference>
<keyword evidence="6" id="KW-0393">Immunoglobulin domain</keyword>
<evidence type="ECO:0000256" key="2">
    <source>
        <dbReference type="ARBA" id="ARBA00022692"/>
    </source>
</evidence>
<sequence>MVSLLCRIFNICVTLFVLIIFCITFNKCWVKSAQFRVIGPDWPLTAIVGQEILLPCQLSPKRNAKNMQVRWFQFEFDKYVHLYQDGKDHNSMQVPEYQGRTTLLKDEVVEGNVSLRIFNVRFSDEGKYHCFVQDEADYEEAILELKVAGLGSVPLISVEDYQDGGIRMTCQSAGWYPEPEVLWRNTNGQHLSSLSETKSQKEDGLFETQNAIVIQQHSNQNLSCWIKNNFLNQEKESAIYISDPFFPRVNPWMVALCGSLVVLFGFLTLAVCLFRMRDKLHKDIGFFRVEKNCSPPSKFDSRSKHGSS</sequence>
<evidence type="ECO:0000313" key="9">
    <source>
        <dbReference type="EMBL" id="KYO28223.1"/>
    </source>
</evidence>
<evidence type="ECO:0000256" key="7">
    <source>
        <dbReference type="SAM" id="Phobius"/>
    </source>
</evidence>